<comment type="caution">
    <text evidence="2">The sequence shown here is derived from an EMBL/GenBank/DDBJ whole genome shotgun (WGS) entry which is preliminary data.</text>
</comment>
<evidence type="ECO:0000313" key="3">
    <source>
        <dbReference type="Proteomes" id="UP000092125"/>
    </source>
</evidence>
<evidence type="ECO:0000313" key="2">
    <source>
        <dbReference type="EMBL" id="OBU60078.1"/>
    </source>
</evidence>
<name>A0AAP7GQ17_STEMA</name>
<sequence>MRKLLIIASLLAVAPLASAAEGLSYTYVEGGWTQVKTDDSDFNDPKLDGGYVRGSFALAEQVHVFGSWSRTSKSYHFTGASAKFELDQPELGIGYHMPWTDRLDYTADIAWVRQNAELTVKSDLFGREHLKDHTNLARATMGVRGKPSPKTEAWAKAGYMDGGNDFKGTWVGTVGGQINFTPTWGLVGEVSGQRDVTQFSAGVRASF</sequence>
<reference evidence="2 3" key="1">
    <citation type="submission" date="2016-05" db="EMBL/GenBank/DDBJ databases">
        <title>Draft Genome Sequences of Stenotrophomonas maltophilia Strains Sm32COP, Sm41DVV, Sm46PAILV, SmF3, SmF22, SmSOFb1 and SmCVFa1, Isolated from Different Manures, in France.</title>
        <authorList>
            <person name="Nazaret S."/>
            <person name="Bodilis J."/>
        </authorList>
    </citation>
    <scope>NUCLEOTIDE SEQUENCE [LARGE SCALE GENOMIC DNA]</scope>
    <source>
        <strain evidence="2 3">Sm41DVV</strain>
    </source>
</reference>
<keyword evidence="1" id="KW-0732">Signal</keyword>
<evidence type="ECO:0000256" key="1">
    <source>
        <dbReference type="SAM" id="SignalP"/>
    </source>
</evidence>
<dbReference type="Proteomes" id="UP000092125">
    <property type="component" value="Unassembled WGS sequence"/>
</dbReference>
<dbReference type="RefSeq" id="WP_053518907.1">
    <property type="nucleotide sequence ID" value="NZ_CP106759.1"/>
</dbReference>
<feature type="chain" id="PRO_5042880693" description="Ax21 family protein" evidence="1">
    <location>
        <begin position="20"/>
        <end position="207"/>
    </location>
</feature>
<gene>
    <name evidence="2" type="ORF">A9K56_16325</name>
</gene>
<feature type="signal peptide" evidence="1">
    <location>
        <begin position="1"/>
        <end position="19"/>
    </location>
</feature>
<dbReference type="AlphaFoldDB" id="A0AAP7GQ17"/>
<organism evidence="2 3">
    <name type="scientific">Stenotrophomonas maltophilia</name>
    <name type="common">Pseudomonas maltophilia</name>
    <name type="synonym">Xanthomonas maltophilia</name>
    <dbReference type="NCBI Taxonomy" id="40324"/>
    <lineage>
        <taxon>Bacteria</taxon>
        <taxon>Pseudomonadati</taxon>
        <taxon>Pseudomonadota</taxon>
        <taxon>Gammaproteobacteria</taxon>
        <taxon>Lysobacterales</taxon>
        <taxon>Lysobacteraceae</taxon>
        <taxon>Stenotrophomonas</taxon>
        <taxon>Stenotrophomonas maltophilia group</taxon>
    </lineage>
</organism>
<protein>
    <recommendedName>
        <fullName evidence="4">Ax21 family protein</fullName>
    </recommendedName>
</protein>
<dbReference type="EMBL" id="LYVI01000012">
    <property type="protein sequence ID" value="OBU60078.1"/>
    <property type="molecule type" value="Genomic_DNA"/>
</dbReference>
<evidence type="ECO:0008006" key="4">
    <source>
        <dbReference type="Google" id="ProtNLM"/>
    </source>
</evidence>
<accession>A0AAP7GQ17</accession>
<proteinExistence type="predicted"/>